<name>A0A845QQ38_9FIRM</name>
<accession>A0A845QQ38</accession>
<evidence type="ECO:0000313" key="2">
    <source>
        <dbReference type="EMBL" id="NBH62827.1"/>
    </source>
</evidence>
<protein>
    <submittedName>
        <fullName evidence="2">GNAT family N-acetyltransferase</fullName>
    </submittedName>
</protein>
<keyword evidence="2" id="KW-0808">Transferase</keyword>
<dbReference type="PROSITE" id="PS51186">
    <property type="entry name" value="GNAT"/>
    <property type="match status" value="1"/>
</dbReference>
<evidence type="ECO:0000313" key="3">
    <source>
        <dbReference type="Proteomes" id="UP000446866"/>
    </source>
</evidence>
<dbReference type="InterPro" id="IPR016181">
    <property type="entry name" value="Acyl_CoA_acyltransferase"/>
</dbReference>
<dbReference type="Proteomes" id="UP000446866">
    <property type="component" value="Unassembled WGS sequence"/>
</dbReference>
<keyword evidence="3" id="KW-1185">Reference proteome</keyword>
<dbReference type="AlphaFoldDB" id="A0A845QQ38"/>
<evidence type="ECO:0000259" key="1">
    <source>
        <dbReference type="PROSITE" id="PS51186"/>
    </source>
</evidence>
<dbReference type="Pfam" id="PF00583">
    <property type="entry name" value="Acetyltransf_1"/>
    <property type="match status" value="1"/>
</dbReference>
<organism evidence="2 3">
    <name type="scientific">Anaerotruncus colihominis</name>
    <dbReference type="NCBI Taxonomy" id="169435"/>
    <lineage>
        <taxon>Bacteria</taxon>
        <taxon>Bacillati</taxon>
        <taxon>Bacillota</taxon>
        <taxon>Clostridia</taxon>
        <taxon>Eubacteriales</taxon>
        <taxon>Oscillospiraceae</taxon>
        <taxon>Anaerotruncus</taxon>
    </lineage>
</organism>
<reference evidence="2 3" key="1">
    <citation type="submission" date="2018-08" db="EMBL/GenBank/DDBJ databases">
        <title>Murine metabolic-syndrome-specific gut microbial biobank.</title>
        <authorList>
            <person name="Liu C."/>
        </authorList>
    </citation>
    <scope>NUCLEOTIDE SEQUENCE [LARGE SCALE GENOMIC DNA]</scope>
    <source>
        <strain evidence="2 3">28</strain>
    </source>
</reference>
<dbReference type="GO" id="GO:0016747">
    <property type="term" value="F:acyltransferase activity, transferring groups other than amino-acyl groups"/>
    <property type="evidence" value="ECO:0007669"/>
    <property type="project" value="InterPro"/>
</dbReference>
<comment type="caution">
    <text evidence="2">The sequence shown here is derived from an EMBL/GenBank/DDBJ whole genome shotgun (WGS) entry which is preliminary data.</text>
</comment>
<dbReference type="EMBL" id="QXWK01000038">
    <property type="protein sequence ID" value="NBH62827.1"/>
    <property type="molecule type" value="Genomic_DNA"/>
</dbReference>
<proteinExistence type="predicted"/>
<gene>
    <name evidence="2" type="ORF">D0435_14345</name>
</gene>
<dbReference type="CDD" id="cd04301">
    <property type="entry name" value="NAT_SF"/>
    <property type="match status" value="1"/>
</dbReference>
<dbReference type="Gene3D" id="3.40.630.30">
    <property type="match status" value="1"/>
</dbReference>
<dbReference type="SUPFAM" id="SSF55729">
    <property type="entry name" value="Acyl-CoA N-acyltransferases (Nat)"/>
    <property type="match status" value="1"/>
</dbReference>
<feature type="domain" description="N-acetyltransferase" evidence="1">
    <location>
        <begin position="3"/>
        <end position="156"/>
    </location>
</feature>
<dbReference type="RefSeq" id="WP_160203112.1">
    <property type="nucleotide sequence ID" value="NZ_QXWK01000038.1"/>
</dbReference>
<dbReference type="InterPro" id="IPR000182">
    <property type="entry name" value="GNAT_dom"/>
</dbReference>
<sequence>MDYKIREIKKNEYPILSDFLYEAIFIPEGMDKPPKSIIERPELQVYIKDFGKADDWCFVVEIKEKIVGAVWARIMNDYGHIDDKTPSFAISLYEEYRNLGIGTALMGAMLQFLREKGYKQTSLFVQKANYAVCMYRKVGFEVIGENEEEYIMVCRL</sequence>